<dbReference type="Pfam" id="PF07992">
    <property type="entry name" value="Pyr_redox_2"/>
    <property type="match status" value="1"/>
</dbReference>
<sequence length="571" mass="61478">MNIDVAAETPDLHGAYPRLSDEQIARLATRSERRPTQRGDVLFEEGQRVHEFFVILAGKVAVVEGYGGREEHVLRVHGAGRFLGELGLLARQASPLTAVVAEPGEVLAVPVDWLREVVQQDAVLGDLILRAYLIRRSLLIGLGVGFRIVGSCYSPDARRLCEFAARNRLPYRWTDVEQDEHAEQVLRRFGVAPSETPVVILHENVVLRNPSNAELAEALGSGRNTSEDISCDLAVVGAGPAGLAAAVYGASEGLNTTVLESLATGGQAGTSSRIENYLGFPAGISGAELAERAVLQADKFGAHVNVPVAAKSLSVRDGHYAIGVEEGRDVTCRAVLLATGVHYRRLQVPGIGPFEGAGVYYAATLHEVRMFRSDPVVVVGGGNSAGQATVFLAGHAERVHLVVREADLGENMSRYLVEQVENHPRVEVMRHSEVCRVNGTRRLDSLVVKDIRDGTRRTVPTRALFVFIGATPCTRWLNHAITLDERGSVLTGSDVMGVTDLWQYAGRPPYLLETSLPGVFAAGDVRSGSTRRVASAVGEGAMAVRFVHEHLDRPVGTTRSLRVPASQPASS</sequence>
<dbReference type="GO" id="GO:0004791">
    <property type="term" value="F:thioredoxin-disulfide reductase (NADPH) activity"/>
    <property type="evidence" value="ECO:0007669"/>
    <property type="project" value="UniProtKB-EC"/>
</dbReference>
<dbReference type="EMBL" id="RSAA01000008">
    <property type="protein sequence ID" value="RRO17670.1"/>
    <property type="molecule type" value="Genomic_DNA"/>
</dbReference>
<evidence type="ECO:0000256" key="3">
    <source>
        <dbReference type="ARBA" id="ARBA00048132"/>
    </source>
</evidence>
<evidence type="ECO:0000256" key="2">
    <source>
        <dbReference type="ARBA" id="ARBA00023002"/>
    </source>
</evidence>
<dbReference type="PRINTS" id="PR00368">
    <property type="entry name" value="FADPNR"/>
</dbReference>
<dbReference type="InterPro" id="IPR050097">
    <property type="entry name" value="Ferredoxin-NADP_redctase_2"/>
</dbReference>
<dbReference type="SUPFAM" id="SSF51905">
    <property type="entry name" value="FAD/NAD(P)-binding domain"/>
    <property type="match status" value="1"/>
</dbReference>
<comment type="catalytic activity">
    <reaction evidence="3">
        <text>[thioredoxin]-dithiol + NADP(+) = [thioredoxin]-disulfide + NADPH + H(+)</text>
        <dbReference type="Rhea" id="RHEA:20345"/>
        <dbReference type="Rhea" id="RHEA-COMP:10698"/>
        <dbReference type="Rhea" id="RHEA-COMP:10700"/>
        <dbReference type="ChEBI" id="CHEBI:15378"/>
        <dbReference type="ChEBI" id="CHEBI:29950"/>
        <dbReference type="ChEBI" id="CHEBI:50058"/>
        <dbReference type="ChEBI" id="CHEBI:57783"/>
        <dbReference type="ChEBI" id="CHEBI:58349"/>
        <dbReference type="EC" id="1.8.1.9"/>
    </reaction>
</comment>
<evidence type="ECO:0000259" key="4">
    <source>
        <dbReference type="PROSITE" id="PS50042"/>
    </source>
</evidence>
<dbReference type="InterPro" id="IPR014710">
    <property type="entry name" value="RmlC-like_jellyroll"/>
</dbReference>
<dbReference type="Gene3D" id="2.60.120.10">
    <property type="entry name" value="Jelly Rolls"/>
    <property type="match status" value="1"/>
</dbReference>
<dbReference type="SMART" id="SM00100">
    <property type="entry name" value="cNMP"/>
    <property type="match status" value="1"/>
</dbReference>
<dbReference type="PROSITE" id="PS50042">
    <property type="entry name" value="CNMP_BINDING_3"/>
    <property type="match status" value="1"/>
</dbReference>
<dbReference type="PRINTS" id="PR00469">
    <property type="entry name" value="PNDRDTASEII"/>
</dbReference>
<dbReference type="Proteomes" id="UP000274515">
    <property type="component" value="Unassembled WGS sequence"/>
</dbReference>
<dbReference type="SUPFAM" id="SSF51206">
    <property type="entry name" value="cAMP-binding domain-like"/>
    <property type="match status" value="1"/>
</dbReference>
<dbReference type="AlphaFoldDB" id="A0A426JWU8"/>
<gene>
    <name evidence="5" type="ORF">EIL87_10390</name>
</gene>
<protein>
    <submittedName>
        <fullName evidence="5">Cyclic nucleotide-binding domain-containing protein</fullName>
    </submittedName>
</protein>
<dbReference type="PANTHER" id="PTHR48105">
    <property type="entry name" value="THIOREDOXIN REDUCTASE 1-RELATED-RELATED"/>
    <property type="match status" value="1"/>
</dbReference>
<keyword evidence="6" id="KW-1185">Reference proteome</keyword>
<comment type="caution">
    <text evidence="5">The sequence shown here is derived from an EMBL/GenBank/DDBJ whole genome shotgun (WGS) entry which is preliminary data.</text>
</comment>
<dbReference type="Gene3D" id="3.50.50.60">
    <property type="entry name" value="FAD/NAD(P)-binding domain"/>
    <property type="match status" value="2"/>
</dbReference>
<dbReference type="InterPro" id="IPR036188">
    <property type="entry name" value="FAD/NAD-bd_sf"/>
</dbReference>
<dbReference type="RefSeq" id="WP_125090001.1">
    <property type="nucleotide sequence ID" value="NZ_RSAA01000008.1"/>
</dbReference>
<dbReference type="OrthoDB" id="109585at2"/>
<evidence type="ECO:0000313" key="6">
    <source>
        <dbReference type="Proteomes" id="UP000274515"/>
    </source>
</evidence>
<dbReference type="Gene3D" id="3.40.30.10">
    <property type="entry name" value="Glutaredoxin"/>
    <property type="match status" value="1"/>
</dbReference>
<evidence type="ECO:0000256" key="1">
    <source>
        <dbReference type="ARBA" id="ARBA00022630"/>
    </source>
</evidence>
<keyword evidence="2" id="KW-0560">Oxidoreductase</keyword>
<organism evidence="5 6">
    <name type="scientific">Saccharopolyspora rhizosphaerae</name>
    <dbReference type="NCBI Taxonomy" id="2492662"/>
    <lineage>
        <taxon>Bacteria</taxon>
        <taxon>Bacillati</taxon>
        <taxon>Actinomycetota</taxon>
        <taxon>Actinomycetes</taxon>
        <taxon>Pseudonocardiales</taxon>
        <taxon>Pseudonocardiaceae</taxon>
        <taxon>Saccharopolyspora</taxon>
    </lineage>
</organism>
<dbReference type="Pfam" id="PF00027">
    <property type="entry name" value="cNMP_binding"/>
    <property type="match status" value="1"/>
</dbReference>
<dbReference type="InterPro" id="IPR018490">
    <property type="entry name" value="cNMP-bd_dom_sf"/>
</dbReference>
<dbReference type="InterPro" id="IPR000595">
    <property type="entry name" value="cNMP-bd_dom"/>
</dbReference>
<feature type="domain" description="Cyclic nucleotide-binding" evidence="4">
    <location>
        <begin position="15"/>
        <end position="112"/>
    </location>
</feature>
<keyword evidence="1" id="KW-0285">Flavoprotein</keyword>
<dbReference type="CDD" id="cd00038">
    <property type="entry name" value="CAP_ED"/>
    <property type="match status" value="1"/>
</dbReference>
<proteinExistence type="predicted"/>
<evidence type="ECO:0000313" key="5">
    <source>
        <dbReference type="EMBL" id="RRO17670.1"/>
    </source>
</evidence>
<accession>A0A426JWU8</accession>
<name>A0A426JWU8_9PSEU</name>
<dbReference type="InterPro" id="IPR023753">
    <property type="entry name" value="FAD/NAD-binding_dom"/>
</dbReference>
<reference evidence="5 6" key="1">
    <citation type="submission" date="2018-11" db="EMBL/GenBank/DDBJ databases">
        <title>Saccharopolyspora rhizosphaerae sp. nov., an actinomycete isolated from rhizosphere soil in Thailand.</title>
        <authorList>
            <person name="Intra B."/>
            <person name="Euanorasetr J."/>
            <person name="Take A."/>
            <person name="Inahashi Y."/>
            <person name="Mori M."/>
            <person name="Panbangred W."/>
            <person name="Matsumoto A."/>
        </authorList>
    </citation>
    <scope>NUCLEOTIDE SEQUENCE [LARGE SCALE GENOMIC DNA]</scope>
    <source>
        <strain evidence="5 6">H219</strain>
    </source>
</reference>